<dbReference type="Pfam" id="PF12762">
    <property type="entry name" value="DDE_Tnp_IS1595"/>
    <property type="match status" value="1"/>
</dbReference>
<organism evidence="3 4">
    <name type="scientific">Funneliformis geosporum</name>
    <dbReference type="NCBI Taxonomy" id="1117311"/>
    <lineage>
        <taxon>Eukaryota</taxon>
        <taxon>Fungi</taxon>
        <taxon>Fungi incertae sedis</taxon>
        <taxon>Mucoromycota</taxon>
        <taxon>Glomeromycotina</taxon>
        <taxon>Glomeromycetes</taxon>
        <taxon>Glomerales</taxon>
        <taxon>Glomeraceae</taxon>
        <taxon>Funneliformis</taxon>
    </lineage>
</organism>
<evidence type="ECO:0000313" key="4">
    <source>
        <dbReference type="Proteomes" id="UP001153678"/>
    </source>
</evidence>
<protein>
    <submittedName>
        <fullName evidence="3">13933_t:CDS:1</fullName>
    </submittedName>
</protein>
<evidence type="ECO:0000313" key="3">
    <source>
        <dbReference type="EMBL" id="CAI2196763.1"/>
    </source>
</evidence>
<dbReference type="AlphaFoldDB" id="A0A9W4T8X1"/>
<evidence type="ECO:0000256" key="1">
    <source>
        <dbReference type="SAM" id="MobiDB-lite"/>
    </source>
</evidence>
<accession>A0A9W4T8X1</accession>
<dbReference type="NCBIfam" id="NF033547">
    <property type="entry name" value="transpos_IS1595"/>
    <property type="match status" value="1"/>
</dbReference>
<dbReference type="OrthoDB" id="2414648at2759"/>
<evidence type="ECO:0000259" key="2">
    <source>
        <dbReference type="Pfam" id="PF12762"/>
    </source>
</evidence>
<dbReference type="EMBL" id="CAMKVN010014908">
    <property type="protein sequence ID" value="CAI2196763.1"/>
    <property type="molecule type" value="Genomic_DNA"/>
</dbReference>
<keyword evidence="4" id="KW-1185">Reference proteome</keyword>
<comment type="caution">
    <text evidence="3">The sequence shown here is derived from an EMBL/GenBank/DDBJ whole genome shotgun (WGS) entry which is preliminary data.</text>
</comment>
<reference evidence="3" key="1">
    <citation type="submission" date="2022-08" db="EMBL/GenBank/DDBJ databases">
        <authorList>
            <person name="Kallberg Y."/>
            <person name="Tangrot J."/>
            <person name="Rosling A."/>
        </authorList>
    </citation>
    <scope>NUCLEOTIDE SEQUENCE</scope>
    <source>
        <strain evidence="3">Wild A</strain>
    </source>
</reference>
<feature type="domain" description="ISXO2-like transposase" evidence="2">
    <location>
        <begin position="37"/>
        <end position="117"/>
    </location>
</feature>
<sequence length="117" mass="13296">ISSCQLAKDLGITQKSAYYLLDNLRDSLKQSNFIKEMLKDFVEIDETYIGGKNKNRHWDKKIPHSQGRSSKDKTPLIVMIKRGGNAISRVVSDVKQKTLEPIIRANVKEGSNVYTDE</sequence>
<gene>
    <name evidence="3" type="ORF">FWILDA_LOCUS17741</name>
</gene>
<feature type="non-terminal residue" evidence="3">
    <location>
        <position position="1"/>
    </location>
</feature>
<proteinExistence type="predicted"/>
<feature type="region of interest" description="Disordered" evidence="1">
    <location>
        <begin position="55"/>
        <end position="75"/>
    </location>
</feature>
<name>A0A9W4T8X1_9GLOM</name>
<dbReference type="Proteomes" id="UP001153678">
    <property type="component" value="Unassembled WGS sequence"/>
</dbReference>
<dbReference type="InterPro" id="IPR024445">
    <property type="entry name" value="Tnp_ISXO2-like"/>
</dbReference>